<keyword evidence="6 8" id="KW-0808">Transferase</keyword>
<evidence type="ECO:0000256" key="6">
    <source>
        <dbReference type="ARBA" id="ARBA00022679"/>
    </source>
</evidence>
<dbReference type="UniPathway" id="UPA00164"/>
<accession>A0A1I1EMI3</accession>
<dbReference type="CDD" id="cd03791">
    <property type="entry name" value="GT5_Glycogen_synthase_DULL1-like"/>
    <property type="match status" value="1"/>
</dbReference>
<dbReference type="InterPro" id="IPR013534">
    <property type="entry name" value="Starch_synth_cat_dom"/>
</dbReference>
<evidence type="ECO:0000256" key="4">
    <source>
        <dbReference type="ARBA" id="ARBA00010281"/>
    </source>
</evidence>
<keyword evidence="12" id="KW-1185">Reference proteome</keyword>
<gene>
    <name evidence="8" type="primary">glgA</name>
    <name evidence="11" type="ORF">SAMN02745150_01119</name>
</gene>
<feature type="domain" description="Starch synthase catalytic" evidence="10">
    <location>
        <begin position="11"/>
        <end position="255"/>
    </location>
</feature>
<dbReference type="SUPFAM" id="SSF53756">
    <property type="entry name" value="UDP-Glycosyltransferase/glycogen phosphorylase"/>
    <property type="match status" value="1"/>
</dbReference>
<keyword evidence="7 8" id="KW-0320">Glycogen biosynthesis</keyword>
<dbReference type="AlphaFoldDB" id="A0A1I1EMI3"/>
<comment type="catalytic activity">
    <reaction evidence="1 8">
        <text>[(1-&gt;4)-alpha-D-glucosyl](n) + ADP-alpha-D-glucose = [(1-&gt;4)-alpha-D-glucosyl](n+1) + ADP + H(+)</text>
        <dbReference type="Rhea" id="RHEA:18189"/>
        <dbReference type="Rhea" id="RHEA-COMP:9584"/>
        <dbReference type="Rhea" id="RHEA-COMP:9587"/>
        <dbReference type="ChEBI" id="CHEBI:15378"/>
        <dbReference type="ChEBI" id="CHEBI:15444"/>
        <dbReference type="ChEBI" id="CHEBI:57498"/>
        <dbReference type="ChEBI" id="CHEBI:456216"/>
        <dbReference type="EC" id="2.4.1.21"/>
    </reaction>
</comment>
<dbReference type="OrthoDB" id="9808590at2"/>
<dbReference type="RefSeq" id="WP_092319495.1">
    <property type="nucleotide sequence ID" value="NZ_FOKY01000013.1"/>
</dbReference>
<name>A0A1I1EMI3_BREAD</name>
<comment type="similarity">
    <text evidence="4 8">Belongs to the glycosyltransferase 1 family. Bacterial/plant glycogen synthase subfamily.</text>
</comment>
<evidence type="ECO:0000256" key="2">
    <source>
        <dbReference type="ARBA" id="ARBA00002764"/>
    </source>
</evidence>
<comment type="function">
    <text evidence="2 8">Synthesizes alpha-1,4-glucan chains using ADP-glucose.</text>
</comment>
<keyword evidence="5 8" id="KW-0328">Glycosyltransferase</keyword>
<dbReference type="Proteomes" id="UP000240042">
    <property type="component" value="Unassembled WGS sequence"/>
</dbReference>
<dbReference type="PANTHER" id="PTHR45825:SF11">
    <property type="entry name" value="ALPHA AMYLASE DOMAIN-CONTAINING PROTEIN"/>
    <property type="match status" value="1"/>
</dbReference>
<evidence type="ECO:0000313" key="11">
    <source>
        <dbReference type="EMBL" id="SFB86718.1"/>
    </source>
</evidence>
<dbReference type="InterPro" id="IPR001296">
    <property type="entry name" value="Glyco_trans_1"/>
</dbReference>
<comment type="pathway">
    <text evidence="3 8">Glycan biosynthesis; glycogen biosynthesis.</text>
</comment>
<evidence type="ECO:0000256" key="3">
    <source>
        <dbReference type="ARBA" id="ARBA00004964"/>
    </source>
</evidence>
<dbReference type="GO" id="GO:0009011">
    <property type="term" value="F:alpha-1,4-glucan glucosyltransferase (ADP-glucose donor) activity"/>
    <property type="evidence" value="ECO:0007669"/>
    <property type="project" value="UniProtKB-UniRule"/>
</dbReference>
<sequence>MSRGHVQKPEKILFAAGEAVPFAKVGGLADVITALAKALKKQKYDIRIIMPKYRSTSNFMKKHNIVLESLYKASIMLNGEKISFLVEEVIYQELPFIFVNAPEFFDRDGFYTDPQTGRDFQDNLKRYVFFDKAVLETCKVMSFIPDILHCHDWHMGLVPLYKKALPEYKNVFTHTHTVFTIHNLSYQGIFPIDQYPQLDLNWKYFNMNGLEYYRHINFLKGGIVFSEAVNTVSQTYACEIQTEALGAGLEGVIQEKSIYGAFCGIMNGVDYSEWDPKTDTYLMSEFGLNYDIKSLKNKQLIKEQFSEKYGLQLDPNIPLVGMITRLFDQKGLDIFLEGIEILLRKNIAFAILGTGKREYEEKLIKIACAYPQHFFVRIGFDIPLSHAIEAAADMFLMPSNFEPSGLNQLYSMRYGTVPIVRKTGGLADSVTDGRTGFIFDEYHPDALIDTVLRAVHLWRSDKKAWLNIMKTGMKEDWSWKRSAKGYINMYKSILNAD</sequence>
<evidence type="ECO:0000256" key="1">
    <source>
        <dbReference type="ARBA" id="ARBA00001478"/>
    </source>
</evidence>
<feature type="binding site" evidence="8">
    <location>
        <position position="24"/>
    </location>
    <ligand>
        <name>ADP-alpha-D-glucose</name>
        <dbReference type="ChEBI" id="CHEBI:57498"/>
    </ligand>
</feature>
<dbReference type="HAMAP" id="MF_00484">
    <property type="entry name" value="Glycogen_synth"/>
    <property type="match status" value="1"/>
</dbReference>
<evidence type="ECO:0000256" key="7">
    <source>
        <dbReference type="ARBA" id="ARBA00023056"/>
    </source>
</evidence>
<protein>
    <recommendedName>
        <fullName evidence="8">Glycogen synthase</fullName>
        <ecNumber evidence="8">2.4.1.21</ecNumber>
    </recommendedName>
    <alternativeName>
        <fullName evidence="8">Starch [bacterial glycogen] synthase</fullName>
    </alternativeName>
</protein>
<dbReference type="EMBL" id="FOKY01000013">
    <property type="protein sequence ID" value="SFB86718.1"/>
    <property type="molecule type" value="Genomic_DNA"/>
</dbReference>
<dbReference type="EC" id="2.4.1.21" evidence="8"/>
<evidence type="ECO:0000313" key="12">
    <source>
        <dbReference type="Proteomes" id="UP000240042"/>
    </source>
</evidence>
<dbReference type="Gene3D" id="3.40.50.2000">
    <property type="entry name" value="Glycogen Phosphorylase B"/>
    <property type="match status" value="2"/>
</dbReference>
<dbReference type="PANTHER" id="PTHR45825">
    <property type="entry name" value="GRANULE-BOUND STARCH SYNTHASE 1, CHLOROPLASTIC/AMYLOPLASTIC"/>
    <property type="match status" value="1"/>
</dbReference>
<evidence type="ECO:0000256" key="8">
    <source>
        <dbReference type="HAMAP-Rule" id="MF_00484"/>
    </source>
</evidence>
<dbReference type="STRING" id="34097.SAMN02745150_01119"/>
<reference evidence="12" key="1">
    <citation type="submission" date="2016-10" db="EMBL/GenBank/DDBJ databases">
        <authorList>
            <person name="Varghese N."/>
            <person name="Submissions S."/>
        </authorList>
    </citation>
    <scope>NUCLEOTIDE SEQUENCE [LARGE SCALE GENOMIC DNA]</scope>
    <source>
        <strain evidence="12">ATCC 43811</strain>
    </source>
</reference>
<dbReference type="InterPro" id="IPR011835">
    <property type="entry name" value="GS/SS"/>
</dbReference>
<evidence type="ECO:0000259" key="10">
    <source>
        <dbReference type="Pfam" id="PF08323"/>
    </source>
</evidence>
<dbReference type="Pfam" id="PF00534">
    <property type="entry name" value="Glycos_transf_1"/>
    <property type="match status" value="1"/>
</dbReference>
<dbReference type="GO" id="GO:0004373">
    <property type="term" value="F:alpha-1,4-glucan glucosyltransferase (UDP-glucose donor) activity"/>
    <property type="evidence" value="ECO:0007669"/>
    <property type="project" value="InterPro"/>
</dbReference>
<proteinExistence type="inferred from homology"/>
<dbReference type="Pfam" id="PF08323">
    <property type="entry name" value="Glyco_transf_5"/>
    <property type="match status" value="1"/>
</dbReference>
<dbReference type="GO" id="GO:0005978">
    <property type="term" value="P:glycogen biosynthetic process"/>
    <property type="evidence" value="ECO:0007669"/>
    <property type="project" value="UniProtKB-UniRule"/>
</dbReference>
<evidence type="ECO:0000256" key="5">
    <source>
        <dbReference type="ARBA" id="ARBA00022676"/>
    </source>
</evidence>
<dbReference type="NCBIfam" id="TIGR02095">
    <property type="entry name" value="glgA"/>
    <property type="match status" value="1"/>
</dbReference>
<organism evidence="11 12">
    <name type="scientific">Brevinema andersonii</name>
    <dbReference type="NCBI Taxonomy" id="34097"/>
    <lineage>
        <taxon>Bacteria</taxon>
        <taxon>Pseudomonadati</taxon>
        <taxon>Spirochaetota</taxon>
        <taxon>Spirochaetia</taxon>
        <taxon>Brevinematales</taxon>
        <taxon>Brevinemataceae</taxon>
        <taxon>Brevinema</taxon>
    </lineage>
</organism>
<feature type="domain" description="Glycosyl transferase family 1" evidence="9">
    <location>
        <begin position="314"/>
        <end position="460"/>
    </location>
</feature>
<evidence type="ECO:0000259" key="9">
    <source>
        <dbReference type="Pfam" id="PF00534"/>
    </source>
</evidence>